<dbReference type="GeneID" id="132803881"/>
<keyword evidence="1" id="KW-0472">Membrane</keyword>
<keyword evidence="2" id="KW-1185">Reference proteome</keyword>
<gene>
    <name evidence="3" type="primary">LOC132803881</name>
</gene>
<feature type="transmembrane region" description="Helical" evidence="1">
    <location>
        <begin position="12"/>
        <end position="32"/>
    </location>
</feature>
<feature type="transmembrane region" description="Helical" evidence="1">
    <location>
        <begin position="68"/>
        <end position="90"/>
    </location>
</feature>
<dbReference type="Proteomes" id="UP001652623">
    <property type="component" value="Chromosome 5"/>
</dbReference>
<reference evidence="3" key="1">
    <citation type="submission" date="2025-08" db="UniProtKB">
        <authorList>
            <consortium name="RefSeq"/>
        </authorList>
    </citation>
    <scope>IDENTIFICATION</scope>
    <source>
        <tissue evidence="3">Seedling</tissue>
    </source>
</reference>
<organism evidence="2 3">
    <name type="scientific">Ziziphus jujuba</name>
    <name type="common">Chinese jujube</name>
    <name type="synonym">Ziziphus sativa</name>
    <dbReference type="NCBI Taxonomy" id="326968"/>
    <lineage>
        <taxon>Eukaryota</taxon>
        <taxon>Viridiplantae</taxon>
        <taxon>Streptophyta</taxon>
        <taxon>Embryophyta</taxon>
        <taxon>Tracheophyta</taxon>
        <taxon>Spermatophyta</taxon>
        <taxon>Magnoliopsida</taxon>
        <taxon>eudicotyledons</taxon>
        <taxon>Gunneridae</taxon>
        <taxon>Pentapetalae</taxon>
        <taxon>rosids</taxon>
        <taxon>fabids</taxon>
        <taxon>Rosales</taxon>
        <taxon>Rhamnaceae</taxon>
        <taxon>Paliureae</taxon>
        <taxon>Ziziphus</taxon>
    </lineage>
</organism>
<name>A0ABM4AAB1_ZIZJJ</name>
<keyword evidence="1" id="KW-1133">Transmembrane helix</keyword>
<evidence type="ECO:0000256" key="1">
    <source>
        <dbReference type="SAM" id="Phobius"/>
    </source>
</evidence>
<feature type="transmembrane region" description="Helical" evidence="1">
    <location>
        <begin position="164"/>
        <end position="181"/>
    </location>
</feature>
<feature type="transmembrane region" description="Helical" evidence="1">
    <location>
        <begin position="125"/>
        <end position="144"/>
    </location>
</feature>
<accession>A0ABM4AAB1</accession>
<keyword evidence="1" id="KW-0812">Transmembrane</keyword>
<protein>
    <submittedName>
        <fullName evidence="3">Uncharacterized protein LOC132803881</fullName>
    </submittedName>
</protein>
<sequence length="182" mass="21174">MELPPDNLLPSSLTYSAQWLTILLLVTLWMKFFKRSPPQPPMAIDGHEPLAKRKRALLLLALKTSLRFAVSNVVLVLTINNLCIWAGYLIPLVDKMFYILISKIVFEYHLLLNRHGCYTYGELPVTSMLLSFPYQMLLSVFYRLCLPPLAYNWYALNMVANVRHFHLAIHLEFTFLLFWAVL</sequence>
<evidence type="ECO:0000313" key="2">
    <source>
        <dbReference type="Proteomes" id="UP001652623"/>
    </source>
</evidence>
<evidence type="ECO:0000313" key="3">
    <source>
        <dbReference type="RefSeq" id="XP_060673664.1"/>
    </source>
</evidence>
<proteinExistence type="predicted"/>
<dbReference type="RefSeq" id="XP_060673664.1">
    <property type="nucleotide sequence ID" value="XM_060817681.1"/>
</dbReference>